<dbReference type="PANTHER" id="PTHR47958">
    <property type="entry name" value="ATP-DEPENDENT RNA HELICASE DBP3"/>
    <property type="match status" value="1"/>
</dbReference>
<dbReference type="PROSITE" id="PS51192">
    <property type="entry name" value="HELICASE_ATP_BIND_1"/>
    <property type="match status" value="1"/>
</dbReference>
<dbReference type="PROSITE" id="PS00039">
    <property type="entry name" value="DEAD_ATP_HELICASE"/>
    <property type="match status" value="1"/>
</dbReference>
<dbReference type="SUPFAM" id="SSF52540">
    <property type="entry name" value="P-loop containing nucleoside triphosphate hydrolases"/>
    <property type="match status" value="2"/>
</dbReference>
<feature type="compositionally biased region" description="Basic and acidic residues" evidence="11">
    <location>
        <begin position="82"/>
        <end position="103"/>
    </location>
</feature>
<evidence type="ECO:0000256" key="1">
    <source>
        <dbReference type="ARBA" id="ARBA00012552"/>
    </source>
</evidence>
<dbReference type="InterPro" id="IPR000629">
    <property type="entry name" value="RNA-helicase_DEAD-box_CS"/>
</dbReference>
<feature type="domain" description="DEAD-box RNA helicase Q" evidence="14">
    <location>
        <begin position="342"/>
        <end position="370"/>
    </location>
</feature>
<dbReference type="CDD" id="cd18787">
    <property type="entry name" value="SF2_C_DEAD"/>
    <property type="match status" value="1"/>
</dbReference>
<feature type="compositionally biased region" description="Basic residues" evidence="11">
    <location>
        <begin position="1"/>
        <end position="14"/>
    </location>
</feature>
<dbReference type="GO" id="GO:0004386">
    <property type="term" value="F:helicase activity"/>
    <property type="evidence" value="ECO:0007669"/>
    <property type="project" value="UniProtKB-KW"/>
</dbReference>
<evidence type="ECO:0000259" key="12">
    <source>
        <dbReference type="PROSITE" id="PS51192"/>
    </source>
</evidence>
<keyword evidence="2" id="KW-0547">Nucleotide-binding</keyword>
<proteinExistence type="inferred from homology"/>
<keyword evidence="3" id="KW-0378">Hydrolase</keyword>
<evidence type="ECO:0000256" key="4">
    <source>
        <dbReference type="ARBA" id="ARBA00022806"/>
    </source>
</evidence>
<comment type="function">
    <text evidence="7">Component of the 17S U2 SnRNP complex of the spliceosome, a large ribonucleoprotein complex that removes introns from transcribed pre-mRNAs. The 17S U2 SnRNP complex (1) directly participates in early spliceosome assembly and (2) mediates recognition of the intron branch site during pre-mRNA splicing by promoting the selection of the pre-mRNA branch-site adenosine, the nucleophile for the first step of splicing. Within the 17S U2 SnRNP complex, DDX46 plays essential roles during assembly of pre-spliceosome and proofreading of the branch site.</text>
</comment>
<comment type="caution">
    <text evidence="15">The sequence shown here is derived from an EMBL/GenBank/DDBJ whole genome shotgun (WGS) entry which is preliminary data.</text>
</comment>
<organism evidence="15 16">
    <name type="scientific">Periplaneta americana</name>
    <name type="common">American cockroach</name>
    <name type="synonym">Blatta americana</name>
    <dbReference type="NCBI Taxonomy" id="6978"/>
    <lineage>
        <taxon>Eukaryota</taxon>
        <taxon>Metazoa</taxon>
        <taxon>Ecdysozoa</taxon>
        <taxon>Arthropoda</taxon>
        <taxon>Hexapoda</taxon>
        <taxon>Insecta</taxon>
        <taxon>Pterygota</taxon>
        <taxon>Neoptera</taxon>
        <taxon>Polyneoptera</taxon>
        <taxon>Dictyoptera</taxon>
        <taxon>Blattodea</taxon>
        <taxon>Blattoidea</taxon>
        <taxon>Blattidae</taxon>
        <taxon>Blattinae</taxon>
        <taxon>Periplaneta</taxon>
    </lineage>
</organism>
<feature type="compositionally biased region" description="Basic residues" evidence="11">
    <location>
        <begin position="22"/>
        <end position="42"/>
    </location>
</feature>
<evidence type="ECO:0000256" key="10">
    <source>
        <dbReference type="PROSITE-ProRule" id="PRU00552"/>
    </source>
</evidence>
<evidence type="ECO:0000259" key="14">
    <source>
        <dbReference type="PROSITE" id="PS51195"/>
    </source>
</evidence>
<dbReference type="InterPro" id="IPR056149">
    <property type="entry name" value="PRP5/DDX46/KHDC4_KH"/>
</dbReference>
<gene>
    <name evidence="15" type="primary">DDX46</name>
    <name evidence="15" type="ORF">ANN_14391</name>
</gene>
<feature type="compositionally biased region" description="Basic and acidic residues" evidence="11">
    <location>
        <begin position="43"/>
        <end position="53"/>
    </location>
</feature>
<dbReference type="EMBL" id="JAJSOF020000019">
    <property type="protein sequence ID" value="KAJ4438446.1"/>
    <property type="molecule type" value="Genomic_DNA"/>
</dbReference>
<dbReference type="PROSITE" id="PS51194">
    <property type="entry name" value="HELICASE_CTER"/>
    <property type="match status" value="1"/>
</dbReference>
<feature type="short sequence motif" description="Q motif" evidence="10">
    <location>
        <begin position="342"/>
        <end position="370"/>
    </location>
</feature>
<dbReference type="InterPro" id="IPR014001">
    <property type="entry name" value="Helicase_ATP-bd"/>
</dbReference>
<dbReference type="PROSITE" id="PS51195">
    <property type="entry name" value="Q_MOTIF"/>
    <property type="match status" value="1"/>
</dbReference>
<keyword evidence="16" id="KW-1185">Reference proteome</keyword>
<evidence type="ECO:0000256" key="7">
    <source>
        <dbReference type="ARBA" id="ARBA00049949"/>
    </source>
</evidence>
<feature type="compositionally biased region" description="Basic residues" evidence="11">
    <location>
        <begin position="54"/>
        <end position="63"/>
    </location>
</feature>
<dbReference type="SMART" id="SM00490">
    <property type="entry name" value="HELICc"/>
    <property type="match status" value="1"/>
</dbReference>
<feature type="domain" description="Helicase ATP-binding" evidence="12">
    <location>
        <begin position="373"/>
        <end position="551"/>
    </location>
</feature>
<dbReference type="InterPro" id="IPR014014">
    <property type="entry name" value="RNA_helicase_DEAD_Q_motif"/>
</dbReference>
<evidence type="ECO:0000256" key="5">
    <source>
        <dbReference type="ARBA" id="ARBA00022840"/>
    </source>
</evidence>
<feature type="domain" description="Helicase C-terminal" evidence="13">
    <location>
        <begin position="562"/>
        <end position="723"/>
    </location>
</feature>
<evidence type="ECO:0000313" key="15">
    <source>
        <dbReference type="EMBL" id="KAJ4438446.1"/>
    </source>
</evidence>
<feature type="compositionally biased region" description="Acidic residues" evidence="11">
    <location>
        <begin position="172"/>
        <end position="181"/>
    </location>
</feature>
<evidence type="ECO:0000256" key="3">
    <source>
        <dbReference type="ARBA" id="ARBA00022801"/>
    </source>
</evidence>
<keyword evidence="4 15" id="KW-0347">Helicase</keyword>
<dbReference type="CDD" id="cd22473">
    <property type="entry name" value="KH-I_DDX46"/>
    <property type="match status" value="1"/>
</dbReference>
<dbReference type="Pfam" id="PF23469">
    <property type="entry name" value="KH_12"/>
    <property type="match status" value="1"/>
</dbReference>
<evidence type="ECO:0000256" key="11">
    <source>
        <dbReference type="SAM" id="MobiDB-lite"/>
    </source>
</evidence>
<dbReference type="InterPro" id="IPR011545">
    <property type="entry name" value="DEAD/DEAH_box_helicase_dom"/>
</dbReference>
<dbReference type="InterPro" id="IPR001650">
    <property type="entry name" value="Helicase_C-like"/>
</dbReference>
<dbReference type="Proteomes" id="UP001148838">
    <property type="component" value="Unassembled WGS sequence"/>
</dbReference>
<evidence type="ECO:0000256" key="9">
    <source>
        <dbReference type="ARBA" id="ARBA00050042"/>
    </source>
</evidence>
<reference evidence="15 16" key="1">
    <citation type="journal article" date="2022" name="Allergy">
        <title>Genome assembly and annotation of Periplaneta americana reveal a comprehensive cockroach allergen profile.</title>
        <authorList>
            <person name="Wang L."/>
            <person name="Xiong Q."/>
            <person name="Saelim N."/>
            <person name="Wang L."/>
            <person name="Nong W."/>
            <person name="Wan A.T."/>
            <person name="Shi M."/>
            <person name="Liu X."/>
            <person name="Cao Q."/>
            <person name="Hui J.H.L."/>
            <person name="Sookrung N."/>
            <person name="Leung T.F."/>
            <person name="Tungtrongchitr A."/>
            <person name="Tsui S.K.W."/>
        </authorList>
    </citation>
    <scope>NUCLEOTIDE SEQUENCE [LARGE SCALE GENOMIC DNA]</scope>
    <source>
        <strain evidence="15">PWHHKU_190912</strain>
    </source>
</reference>
<evidence type="ECO:0000259" key="13">
    <source>
        <dbReference type="PROSITE" id="PS51194"/>
    </source>
</evidence>
<evidence type="ECO:0000313" key="16">
    <source>
        <dbReference type="Proteomes" id="UP001148838"/>
    </source>
</evidence>
<protein>
    <recommendedName>
        <fullName evidence="8">Probable ATP-dependent RNA helicase DDX46</fullName>
        <ecNumber evidence="1">3.6.4.13</ecNumber>
    </recommendedName>
    <alternativeName>
        <fullName evidence="9">DEAD box protein 46</fullName>
    </alternativeName>
</protein>
<dbReference type="Gene3D" id="3.40.50.300">
    <property type="entry name" value="P-loop containing nucleotide triphosphate hydrolases"/>
    <property type="match status" value="2"/>
</dbReference>
<sequence length="1005" mass="113842">MVRSSGHHRKRSRSKSASPERKRGRRSRSRERVKPRYRRSRSRDRDRDLSERDRHRRSHSRDRKRSDSKERRSVSSKSKSKSLKESSRSDSKEREKKDTKSDDKAEDEAFDPTNLDKEEEQKRLEQEMQKRRERIERWRAERKKKELEVTKKEIKGSLLANLQLPMKKWTLEDDSDEEEDKQDNKENKDEVVEEEVDPLDAFMQGVQEEVRKVNKIDGKKSDGKPGAAVNTNSSGVVIVTGVAKKKVDKKKGELIEQNQDGLEYSSEEEEEDLNATAAGIANKQKKELAKVDHSNMQYTPFRKNFYVEVPEIARMTSEEVEAYKEELEGIRVKGKGCPKPIKTWAQCGVSKKELDVLKKQSYEKPTPIQAQAIPAIMSGRDLIGIAKTGSGKTLAFLLPMLRHIMDQPPLEEMEGPIAVIMTPTRELCMQIGKECKKFTKSLNLRAVCVYGGTGISEQIAELKRGAEIIVCTPGRMIDLLAANSGRVTNLKRVTYVVLDEADRMFDMGFEPQVMRIIENIRPDRQTVMFSATFPRQMEALARRILTKPIEIQVGGRSVVCKDVEQHVVVLEEEQKFLKLLELLGHYQGLGSIIVFVDKQENADSLLKDLMKASYQCMSLHGGIDQFDRDSTIVDFKSGKVRLLVATSVAARGLDVKHLILVVNYDCPNHYEDYVHRCGRTGRAGNKGFAYTFITPEQERYAGDIIRALELSLVPVPDPLRMLWDRYKAKQAAEGKKVHTGGGFSGKGFKFDEAEAMMVSEKKKFQKAALGLQDSDDEDLEHDIDQQIENMLAPKRIVKEIKAPIGMNPGAPVMPNQLIPSATDKLELARRLASRINMAKNLGAEAKGATQQAAEAILKGGGSQPLITAKTVAEQLAAKLNTKLNYQPKEEDDKAEEEQVETFRKYEEELEINDFPQQARWRVTSKEALAQISEYSEAGITVRGTYFTPGKPAPEGERKLYLAIESTNELAVSKAKIEITRLIKEELLKLQSSAHHIMNKARYKVV</sequence>
<feature type="compositionally biased region" description="Basic and acidic residues" evidence="11">
    <location>
        <begin position="114"/>
        <end position="155"/>
    </location>
</feature>
<dbReference type="CDD" id="cd17953">
    <property type="entry name" value="DEADc_DDX46"/>
    <property type="match status" value="1"/>
</dbReference>
<feature type="region of interest" description="Disordered" evidence="11">
    <location>
        <begin position="1"/>
        <end position="206"/>
    </location>
</feature>
<accession>A0ABQ8SW77</accession>
<evidence type="ECO:0000256" key="6">
    <source>
        <dbReference type="ARBA" id="ARBA00038511"/>
    </source>
</evidence>
<dbReference type="EC" id="3.6.4.13" evidence="1"/>
<feature type="compositionally biased region" description="Basic and acidic residues" evidence="11">
    <location>
        <begin position="64"/>
        <end position="73"/>
    </location>
</feature>
<evidence type="ECO:0000256" key="8">
    <source>
        <dbReference type="ARBA" id="ARBA00050029"/>
    </source>
</evidence>
<name>A0ABQ8SW77_PERAM</name>
<dbReference type="SMART" id="SM00487">
    <property type="entry name" value="DEXDc"/>
    <property type="match status" value="1"/>
</dbReference>
<comment type="similarity">
    <text evidence="6">Belongs to the DEAD box helicase family. DDX46/PRP5 subfamily.</text>
</comment>
<dbReference type="InterPro" id="IPR027417">
    <property type="entry name" value="P-loop_NTPase"/>
</dbReference>
<dbReference type="Pfam" id="PF00270">
    <property type="entry name" value="DEAD"/>
    <property type="match status" value="1"/>
</dbReference>
<evidence type="ECO:0000256" key="2">
    <source>
        <dbReference type="ARBA" id="ARBA00022741"/>
    </source>
</evidence>
<keyword evidence="5" id="KW-0067">ATP-binding</keyword>
<dbReference type="Pfam" id="PF00271">
    <property type="entry name" value="Helicase_C"/>
    <property type="match status" value="1"/>
</dbReference>